<evidence type="ECO:0000256" key="6">
    <source>
        <dbReference type="SAM" id="MobiDB-lite"/>
    </source>
</evidence>
<evidence type="ECO:0000256" key="1">
    <source>
        <dbReference type="ARBA" id="ARBA00022723"/>
    </source>
</evidence>
<dbReference type="STRING" id="983966.A0A1E4S2I2"/>
<evidence type="ECO:0000256" key="4">
    <source>
        <dbReference type="ARBA" id="ARBA00022833"/>
    </source>
</evidence>
<keyword evidence="3 5" id="KW-0863">Zinc-finger</keyword>
<protein>
    <recommendedName>
        <fullName evidence="7">C2H2-type domain-containing protein</fullName>
    </recommendedName>
</protein>
<dbReference type="InterPro" id="IPR036236">
    <property type="entry name" value="Znf_C2H2_sf"/>
</dbReference>
<dbReference type="OrthoDB" id="3269380at2759"/>
<feature type="domain" description="C2H2-type" evidence="7">
    <location>
        <begin position="389"/>
        <end position="413"/>
    </location>
</feature>
<dbReference type="PANTHER" id="PTHR23057">
    <property type="entry name" value="JUXTAPOSED WITH ANOTHER ZINC FINGER PROTEIN 1"/>
    <property type="match status" value="1"/>
</dbReference>
<dbReference type="EMBL" id="KV453930">
    <property type="protein sequence ID" value="ODV73632.1"/>
    <property type="molecule type" value="Genomic_DNA"/>
</dbReference>
<gene>
    <name evidence="8" type="ORF">CYBJADRAFT_162436</name>
</gene>
<keyword evidence="4" id="KW-0862">Zinc</keyword>
<sequence>MNNGMFNAAPESQPIDISYQRRGSAFGQLHPQQAHLQQSVNGRSNFRRDSVAHSQGVGGISWGSVTIGSWLKDEVLMQNQLNLQNQNYQQSMSPPLQASYLPDLEANYCKDYSCCGQLLPTLHDLLKHYEESHISPTPPTHQPKPIQNFDTVSTTDVFIHNNINNQMGIQQQMRQQQLQPQHNQQNQQHQIQSQLHGQQQVQHHHHHHHHQQQQRIQQQQQLQQQRSQFGFTQPSFDNQQMNQIRDSLSHQGGLAEIPEQSRLGPGQQLNNSQFDISVGNDSQFAQHSQQQSAPFPMSLDNDDSAMDLDDEQEEQFIDDPSRNLYVAQGSEKPFTCPVIGCNKTYKNQNGLKYHRIHGHQNQKLHLNPDGTYSIIDPNDGAGLEQDKPYRCEVCGKRYKNLNGLKYHRGHTTH</sequence>
<keyword evidence="2" id="KW-0677">Repeat</keyword>
<keyword evidence="1" id="KW-0479">Metal-binding</keyword>
<reference evidence="8 9" key="1">
    <citation type="journal article" date="2016" name="Proc. Natl. Acad. Sci. U.S.A.">
        <title>Comparative genomics of biotechnologically important yeasts.</title>
        <authorList>
            <person name="Riley R."/>
            <person name="Haridas S."/>
            <person name="Wolfe K.H."/>
            <person name="Lopes M.R."/>
            <person name="Hittinger C.T."/>
            <person name="Goeker M."/>
            <person name="Salamov A.A."/>
            <person name="Wisecaver J.H."/>
            <person name="Long T.M."/>
            <person name="Calvey C.H."/>
            <person name="Aerts A.L."/>
            <person name="Barry K.W."/>
            <person name="Choi C."/>
            <person name="Clum A."/>
            <person name="Coughlan A.Y."/>
            <person name="Deshpande S."/>
            <person name="Douglass A.P."/>
            <person name="Hanson S.J."/>
            <person name="Klenk H.-P."/>
            <person name="LaButti K.M."/>
            <person name="Lapidus A."/>
            <person name="Lindquist E.A."/>
            <person name="Lipzen A.M."/>
            <person name="Meier-Kolthoff J.P."/>
            <person name="Ohm R.A."/>
            <person name="Otillar R.P."/>
            <person name="Pangilinan J.L."/>
            <person name="Peng Y."/>
            <person name="Rokas A."/>
            <person name="Rosa C.A."/>
            <person name="Scheuner C."/>
            <person name="Sibirny A.A."/>
            <person name="Slot J.C."/>
            <person name="Stielow J.B."/>
            <person name="Sun H."/>
            <person name="Kurtzman C.P."/>
            <person name="Blackwell M."/>
            <person name="Grigoriev I.V."/>
            <person name="Jeffries T.W."/>
        </authorList>
    </citation>
    <scope>NUCLEOTIDE SEQUENCE [LARGE SCALE GENOMIC DNA]</scope>
    <source>
        <strain evidence="9">ATCC 18201 / CBS 1600 / BCRC 20928 / JCM 3617 / NBRC 0987 / NRRL Y-1542</strain>
    </source>
</reference>
<keyword evidence="9" id="KW-1185">Reference proteome</keyword>
<feature type="compositionally biased region" description="Low complexity" evidence="6">
    <location>
        <begin position="170"/>
        <end position="201"/>
    </location>
</feature>
<dbReference type="InterPro" id="IPR013087">
    <property type="entry name" value="Znf_C2H2_type"/>
</dbReference>
<organism evidence="8 9">
    <name type="scientific">Cyberlindnera jadinii (strain ATCC 18201 / CBS 1600 / BCRC 20928 / JCM 3617 / NBRC 0987 / NRRL Y-1542)</name>
    <name type="common">Torula yeast</name>
    <name type="synonym">Candida utilis</name>
    <dbReference type="NCBI Taxonomy" id="983966"/>
    <lineage>
        <taxon>Eukaryota</taxon>
        <taxon>Fungi</taxon>
        <taxon>Dikarya</taxon>
        <taxon>Ascomycota</taxon>
        <taxon>Saccharomycotina</taxon>
        <taxon>Saccharomycetes</taxon>
        <taxon>Phaffomycetales</taxon>
        <taxon>Phaffomycetaceae</taxon>
        <taxon>Cyberlindnera</taxon>
    </lineage>
</organism>
<dbReference type="InterPro" id="IPR051580">
    <property type="entry name" value="ZnF-Chromatin_assoc"/>
</dbReference>
<feature type="region of interest" description="Disordered" evidence="6">
    <location>
        <begin position="281"/>
        <end position="305"/>
    </location>
</feature>
<dbReference type="GeneID" id="30988085"/>
<dbReference type="Proteomes" id="UP000094389">
    <property type="component" value="Unassembled WGS sequence"/>
</dbReference>
<dbReference type="PROSITE" id="PS50157">
    <property type="entry name" value="ZINC_FINGER_C2H2_2"/>
    <property type="match status" value="2"/>
</dbReference>
<dbReference type="PROSITE" id="PS00028">
    <property type="entry name" value="ZINC_FINGER_C2H2_1"/>
    <property type="match status" value="2"/>
</dbReference>
<dbReference type="OMA" id="QPIDITY"/>
<dbReference type="GO" id="GO:0008270">
    <property type="term" value="F:zinc ion binding"/>
    <property type="evidence" value="ECO:0007669"/>
    <property type="project" value="UniProtKB-KW"/>
</dbReference>
<accession>A0A1E4S2I2</accession>
<feature type="compositionally biased region" description="Low complexity" evidence="6">
    <location>
        <begin position="283"/>
        <end position="299"/>
    </location>
</feature>
<dbReference type="SUPFAM" id="SSF57667">
    <property type="entry name" value="beta-beta-alpha zinc fingers"/>
    <property type="match status" value="1"/>
</dbReference>
<name>A0A1E4S2I2_CYBJN</name>
<evidence type="ECO:0000313" key="9">
    <source>
        <dbReference type="Proteomes" id="UP000094389"/>
    </source>
</evidence>
<dbReference type="RefSeq" id="XP_020070671.1">
    <property type="nucleotide sequence ID" value="XM_020213689.1"/>
</dbReference>
<dbReference type="SMART" id="SM00355">
    <property type="entry name" value="ZnF_C2H2"/>
    <property type="match status" value="3"/>
</dbReference>
<dbReference type="PANTHER" id="PTHR23057:SF0">
    <property type="entry name" value="JUXTAPOSED WITH ANOTHER ZINC FINGER PROTEIN 1"/>
    <property type="match status" value="1"/>
</dbReference>
<dbReference type="AlphaFoldDB" id="A0A1E4S2I2"/>
<feature type="compositionally biased region" description="Basic residues" evidence="6">
    <location>
        <begin position="202"/>
        <end position="212"/>
    </location>
</feature>
<evidence type="ECO:0000256" key="5">
    <source>
        <dbReference type="PROSITE-ProRule" id="PRU00042"/>
    </source>
</evidence>
<evidence type="ECO:0000256" key="3">
    <source>
        <dbReference type="ARBA" id="ARBA00022771"/>
    </source>
</evidence>
<evidence type="ECO:0000313" key="8">
    <source>
        <dbReference type="EMBL" id="ODV73632.1"/>
    </source>
</evidence>
<evidence type="ECO:0000259" key="7">
    <source>
        <dbReference type="PROSITE" id="PS50157"/>
    </source>
</evidence>
<feature type="region of interest" description="Disordered" evidence="6">
    <location>
        <begin position="170"/>
        <end position="235"/>
    </location>
</feature>
<dbReference type="GO" id="GO:0005634">
    <property type="term" value="C:nucleus"/>
    <property type="evidence" value="ECO:0007669"/>
    <property type="project" value="TreeGrafter"/>
</dbReference>
<dbReference type="Gene3D" id="3.30.160.60">
    <property type="entry name" value="Classic Zinc Finger"/>
    <property type="match status" value="1"/>
</dbReference>
<feature type="domain" description="C2H2-type" evidence="7">
    <location>
        <begin position="334"/>
        <end position="364"/>
    </location>
</feature>
<feature type="compositionally biased region" description="Low complexity" evidence="6">
    <location>
        <begin position="213"/>
        <end position="228"/>
    </location>
</feature>
<evidence type="ECO:0000256" key="2">
    <source>
        <dbReference type="ARBA" id="ARBA00022737"/>
    </source>
</evidence>
<proteinExistence type="predicted"/>